<dbReference type="Proteomes" id="UP000191672">
    <property type="component" value="Unassembled WGS sequence"/>
</dbReference>
<dbReference type="InterPro" id="IPR050641">
    <property type="entry name" value="RIFMO-like"/>
</dbReference>
<comment type="caution">
    <text evidence="7">The sequence shown here is derived from an EMBL/GenBank/DDBJ whole genome shotgun (WGS) entry which is preliminary data.</text>
</comment>
<gene>
    <name evidence="7" type="ORF">PENANT_c040G09350</name>
</gene>
<dbReference type="InterPro" id="IPR036188">
    <property type="entry name" value="FAD/NAD-bd_sf"/>
</dbReference>
<dbReference type="Pfam" id="PF01494">
    <property type="entry name" value="FAD_binding_3"/>
    <property type="match status" value="1"/>
</dbReference>
<feature type="domain" description="FAD-binding" evidence="6">
    <location>
        <begin position="8"/>
        <end position="151"/>
    </location>
</feature>
<dbReference type="InterPro" id="IPR002938">
    <property type="entry name" value="FAD-bd"/>
</dbReference>
<dbReference type="PANTHER" id="PTHR43004:SF19">
    <property type="entry name" value="BINDING MONOOXYGENASE, PUTATIVE (JCVI)-RELATED"/>
    <property type="match status" value="1"/>
</dbReference>
<dbReference type="STRING" id="416450.A0A1V6PTM0"/>
<dbReference type="GO" id="GO:0016709">
    <property type="term" value="F:oxidoreductase activity, acting on paired donors, with incorporation or reduction of molecular oxygen, NAD(P)H as one donor, and incorporation of one atom of oxygen"/>
    <property type="evidence" value="ECO:0007669"/>
    <property type="project" value="UniProtKB-ARBA"/>
</dbReference>
<feature type="region of interest" description="Disordered" evidence="5">
    <location>
        <begin position="91"/>
        <end position="127"/>
    </location>
</feature>
<evidence type="ECO:0000259" key="6">
    <source>
        <dbReference type="Pfam" id="PF01494"/>
    </source>
</evidence>
<keyword evidence="8" id="KW-1185">Reference proteome</keyword>
<evidence type="ECO:0000313" key="7">
    <source>
        <dbReference type="EMBL" id="OQD80062.1"/>
    </source>
</evidence>
<dbReference type="GO" id="GO:0071949">
    <property type="term" value="F:FAD binding"/>
    <property type="evidence" value="ECO:0007669"/>
    <property type="project" value="InterPro"/>
</dbReference>
<evidence type="ECO:0000256" key="4">
    <source>
        <dbReference type="ARBA" id="ARBA00023002"/>
    </source>
</evidence>
<evidence type="ECO:0000256" key="2">
    <source>
        <dbReference type="ARBA" id="ARBA00022630"/>
    </source>
</evidence>
<evidence type="ECO:0000256" key="5">
    <source>
        <dbReference type="SAM" id="MobiDB-lite"/>
    </source>
</evidence>
<dbReference type="EMBL" id="MDYN01000040">
    <property type="protein sequence ID" value="OQD80062.1"/>
    <property type="molecule type" value="Genomic_DNA"/>
</dbReference>
<keyword evidence="2" id="KW-0285">Flavoprotein</keyword>
<feature type="compositionally biased region" description="Polar residues" evidence="5">
    <location>
        <begin position="104"/>
        <end position="115"/>
    </location>
</feature>
<evidence type="ECO:0000256" key="3">
    <source>
        <dbReference type="ARBA" id="ARBA00022827"/>
    </source>
</evidence>
<evidence type="ECO:0000313" key="8">
    <source>
        <dbReference type="Proteomes" id="UP000191672"/>
    </source>
</evidence>
<dbReference type="Gene3D" id="3.50.50.60">
    <property type="entry name" value="FAD/NAD(P)-binding domain"/>
    <property type="match status" value="1"/>
</dbReference>
<keyword evidence="3" id="KW-0274">FAD</keyword>
<name>A0A1V6PTM0_9EURO</name>
<sequence>MSASNTSPVIVVGASVVGLSAALCLASHRVPTIVLEKHFGVSPHPRAIGFTARTMEIYCSLVIKNKDPTPENFELKRLRVESLTGKWFEQSSWSDTRKNKSSEDSSLSKQQQVPSSPKKEYSASWGTALPQDKLEPILESLALDRGADIRRQ</sequence>
<proteinExistence type="predicted"/>
<accession>A0A1V6PTM0</accession>
<reference evidence="8" key="1">
    <citation type="journal article" date="2017" name="Nat. Microbiol.">
        <title>Global analysis of biosynthetic gene clusters reveals vast potential of secondary metabolite production in Penicillium species.</title>
        <authorList>
            <person name="Nielsen J.C."/>
            <person name="Grijseels S."/>
            <person name="Prigent S."/>
            <person name="Ji B."/>
            <person name="Dainat J."/>
            <person name="Nielsen K.F."/>
            <person name="Frisvad J.C."/>
            <person name="Workman M."/>
            <person name="Nielsen J."/>
        </authorList>
    </citation>
    <scope>NUCLEOTIDE SEQUENCE [LARGE SCALE GENOMIC DNA]</scope>
    <source>
        <strain evidence="8">IBT 31811</strain>
    </source>
</reference>
<dbReference type="SUPFAM" id="SSF51905">
    <property type="entry name" value="FAD/NAD(P)-binding domain"/>
    <property type="match status" value="1"/>
</dbReference>
<comment type="cofactor">
    <cofactor evidence="1">
        <name>FAD</name>
        <dbReference type="ChEBI" id="CHEBI:57692"/>
    </cofactor>
</comment>
<organism evidence="7 8">
    <name type="scientific">Penicillium antarcticum</name>
    <dbReference type="NCBI Taxonomy" id="416450"/>
    <lineage>
        <taxon>Eukaryota</taxon>
        <taxon>Fungi</taxon>
        <taxon>Dikarya</taxon>
        <taxon>Ascomycota</taxon>
        <taxon>Pezizomycotina</taxon>
        <taxon>Eurotiomycetes</taxon>
        <taxon>Eurotiomycetidae</taxon>
        <taxon>Eurotiales</taxon>
        <taxon>Aspergillaceae</taxon>
        <taxon>Penicillium</taxon>
    </lineage>
</organism>
<dbReference type="PANTHER" id="PTHR43004">
    <property type="entry name" value="TRK SYSTEM POTASSIUM UPTAKE PROTEIN"/>
    <property type="match status" value="1"/>
</dbReference>
<protein>
    <recommendedName>
        <fullName evidence="6">FAD-binding domain-containing protein</fullName>
    </recommendedName>
</protein>
<keyword evidence="4" id="KW-0560">Oxidoreductase</keyword>
<evidence type="ECO:0000256" key="1">
    <source>
        <dbReference type="ARBA" id="ARBA00001974"/>
    </source>
</evidence>
<dbReference type="AlphaFoldDB" id="A0A1V6PTM0"/>
<dbReference type="OrthoDB" id="2690153at2759"/>